<organism evidence="1 2">
    <name type="scientific">Candidatus Uhrbacteria bacterium CG10_big_fil_rev_8_21_14_0_10_48_16</name>
    <dbReference type="NCBI Taxonomy" id="1975038"/>
    <lineage>
        <taxon>Bacteria</taxon>
        <taxon>Candidatus Uhriibacteriota</taxon>
    </lineage>
</organism>
<gene>
    <name evidence="1" type="ORF">COV05_03075</name>
</gene>
<sequence length="210" mass="23689">MGLREIMLFRKETVMKILVIDDNPIHQDAARRQLDGEHSLVTTDSYGEGQTILRGKGDFPEGFFDVVLVDLLMPAYGYPLADEGLRFAGKEMPVGIFLALLAAKEGAKYVAVLTDSDHHSHPASACFDAFNESESRPTPFSVEGAQVLLCNSRFLVQFDRSVLTPEERAVVKDWNAPRERREELDGRCPRIKRWDLLLKYLLSPSDDIYS</sequence>
<dbReference type="Proteomes" id="UP000231436">
    <property type="component" value="Unassembled WGS sequence"/>
</dbReference>
<comment type="caution">
    <text evidence="1">The sequence shown here is derived from an EMBL/GenBank/DDBJ whole genome shotgun (WGS) entry which is preliminary data.</text>
</comment>
<proteinExistence type="predicted"/>
<accession>A0A2M8LH03</accession>
<evidence type="ECO:0000313" key="1">
    <source>
        <dbReference type="EMBL" id="PJE76723.1"/>
    </source>
</evidence>
<evidence type="ECO:0000313" key="2">
    <source>
        <dbReference type="Proteomes" id="UP000231436"/>
    </source>
</evidence>
<dbReference type="Gene3D" id="3.40.50.2300">
    <property type="match status" value="1"/>
</dbReference>
<protein>
    <submittedName>
        <fullName evidence="1">Uncharacterized protein</fullName>
    </submittedName>
</protein>
<name>A0A2M8LH03_9BACT</name>
<dbReference type="EMBL" id="PFEU01000015">
    <property type="protein sequence ID" value="PJE76723.1"/>
    <property type="molecule type" value="Genomic_DNA"/>
</dbReference>
<reference evidence="2" key="1">
    <citation type="submission" date="2017-09" db="EMBL/GenBank/DDBJ databases">
        <title>Depth-based differentiation of microbial function through sediment-hosted aquifers and enrichment of novel symbionts in the deep terrestrial subsurface.</title>
        <authorList>
            <person name="Probst A.J."/>
            <person name="Ladd B."/>
            <person name="Jarett J.K."/>
            <person name="Geller-Mcgrath D.E."/>
            <person name="Sieber C.M.K."/>
            <person name="Emerson J.B."/>
            <person name="Anantharaman K."/>
            <person name="Thomas B.C."/>
            <person name="Malmstrom R."/>
            <person name="Stieglmeier M."/>
            <person name="Klingl A."/>
            <person name="Woyke T."/>
            <person name="Ryan C.M."/>
            <person name="Banfield J.F."/>
        </authorList>
    </citation>
    <scope>NUCLEOTIDE SEQUENCE [LARGE SCALE GENOMIC DNA]</scope>
</reference>
<dbReference type="AlphaFoldDB" id="A0A2M8LH03"/>
<dbReference type="SUPFAM" id="SSF52172">
    <property type="entry name" value="CheY-like"/>
    <property type="match status" value="1"/>
</dbReference>
<dbReference type="InterPro" id="IPR011006">
    <property type="entry name" value="CheY-like_superfamily"/>
</dbReference>